<name>A0A0M0I6L1_9VIBR</name>
<dbReference type="OrthoDB" id="5878860at2"/>
<evidence type="ECO:0000313" key="2">
    <source>
        <dbReference type="Proteomes" id="UP000037530"/>
    </source>
</evidence>
<organism evidence="1 2">
    <name type="scientific">Vibrio hepatarius</name>
    <dbReference type="NCBI Taxonomy" id="171383"/>
    <lineage>
        <taxon>Bacteria</taxon>
        <taxon>Pseudomonadati</taxon>
        <taxon>Pseudomonadota</taxon>
        <taxon>Gammaproteobacteria</taxon>
        <taxon>Vibrionales</taxon>
        <taxon>Vibrionaceae</taxon>
        <taxon>Vibrio</taxon>
        <taxon>Vibrio oreintalis group</taxon>
    </lineage>
</organism>
<dbReference type="RefSeq" id="WP_053407808.1">
    <property type="nucleotide sequence ID" value="NZ_DAIPHI010000048.1"/>
</dbReference>
<gene>
    <name evidence="1" type="ORF">AKJ31_04115</name>
</gene>
<dbReference type="PATRIC" id="fig|171383.3.peg.851"/>
<proteinExistence type="predicted"/>
<keyword evidence="2" id="KW-1185">Reference proteome</keyword>
<evidence type="ECO:0000313" key="1">
    <source>
        <dbReference type="EMBL" id="KOO09548.1"/>
    </source>
</evidence>
<accession>A0A0M0I6L1</accession>
<comment type="caution">
    <text evidence="1">The sequence shown here is derived from an EMBL/GenBank/DDBJ whole genome shotgun (WGS) entry which is preliminary data.</text>
</comment>
<sequence>MDKLLSSALKIQQRTRVTSLFARNGYKIAMTDFDDVVFEKAGTQVNVHFDRASNAESISVLENTLKHSIK</sequence>
<dbReference type="EMBL" id="LHPI01000001">
    <property type="protein sequence ID" value="KOO09548.1"/>
    <property type="molecule type" value="Genomic_DNA"/>
</dbReference>
<dbReference type="Proteomes" id="UP000037530">
    <property type="component" value="Unassembled WGS sequence"/>
</dbReference>
<reference evidence="2" key="1">
    <citation type="submission" date="2015-08" db="EMBL/GenBank/DDBJ databases">
        <title>Vibrio galatheae sp. nov., a novel member of the Vibrionaceae family isolated from the Solomon Islands.</title>
        <authorList>
            <person name="Giubergia S."/>
            <person name="Machado H."/>
            <person name="Mateiu R.V."/>
            <person name="Gram L."/>
        </authorList>
    </citation>
    <scope>NUCLEOTIDE SEQUENCE [LARGE SCALE GENOMIC DNA]</scope>
    <source>
        <strain evidence="2">DSM 19134</strain>
    </source>
</reference>
<dbReference type="AlphaFoldDB" id="A0A0M0I6L1"/>
<protein>
    <submittedName>
        <fullName evidence="1">Uncharacterized protein</fullName>
    </submittedName>
</protein>